<name>A0A915CRA6_9BILA</name>
<accession>A0A915CRA6</accession>
<dbReference type="InterPro" id="IPR019956">
    <property type="entry name" value="Ubiquitin_dom"/>
</dbReference>
<dbReference type="Gene3D" id="3.10.20.90">
    <property type="entry name" value="Phosphatidylinositol 3-kinase Catalytic Subunit, Chain A, domain 1"/>
    <property type="match status" value="1"/>
</dbReference>
<sequence length="197" mass="22208">MLIKVKTLTGKEIELDVDASDRVERVKEKIEEKEGIPPPQQRLIFSASKWLMTNCSGVQVEIDGNPLGFQWVLDGIVVTQWKMSGNWLETHWELSGNQIFRFPVHPRRCFLLTLAFAKKSQEFVETSMSDIMTNDSVILDGPSPNIMSSIAESSPSSQGSKTREKLCGGNKRGPIGIAMMSHYRFNWTAYPALSRML</sequence>
<feature type="domain" description="Ubiquitin-like" evidence="1">
    <location>
        <begin position="1"/>
        <end position="51"/>
    </location>
</feature>
<dbReference type="InterPro" id="IPR000626">
    <property type="entry name" value="Ubiquitin-like_dom"/>
</dbReference>
<dbReference type="InterPro" id="IPR029071">
    <property type="entry name" value="Ubiquitin-like_domsf"/>
</dbReference>
<dbReference type="PROSITE" id="PS50053">
    <property type="entry name" value="UBIQUITIN_2"/>
    <property type="match status" value="1"/>
</dbReference>
<dbReference type="Pfam" id="PF00240">
    <property type="entry name" value="ubiquitin"/>
    <property type="match status" value="1"/>
</dbReference>
<reference evidence="3" key="1">
    <citation type="submission" date="2022-11" db="UniProtKB">
        <authorList>
            <consortium name="WormBaseParasite"/>
        </authorList>
    </citation>
    <scope>IDENTIFICATION</scope>
</reference>
<keyword evidence="2" id="KW-1185">Reference proteome</keyword>
<dbReference type="PANTHER" id="PTHR10666">
    <property type="entry name" value="UBIQUITIN"/>
    <property type="match status" value="1"/>
</dbReference>
<protein>
    <submittedName>
        <fullName evidence="3">Ubiquitin-like domain-containing protein</fullName>
    </submittedName>
</protein>
<dbReference type="InterPro" id="IPR050158">
    <property type="entry name" value="Ubiquitin_ubiquitin-like"/>
</dbReference>
<dbReference type="SMART" id="SM00213">
    <property type="entry name" value="UBQ"/>
    <property type="match status" value="1"/>
</dbReference>
<dbReference type="AlphaFoldDB" id="A0A915CRA6"/>
<evidence type="ECO:0000313" key="3">
    <source>
        <dbReference type="WBParaSite" id="jg11298"/>
    </source>
</evidence>
<evidence type="ECO:0000259" key="1">
    <source>
        <dbReference type="PROSITE" id="PS50053"/>
    </source>
</evidence>
<organism evidence="2 3">
    <name type="scientific">Ditylenchus dipsaci</name>
    <dbReference type="NCBI Taxonomy" id="166011"/>
    <lineage>
        <taxon>Eukaryota</taxon>
        <taxon>Metazoa</taxon>
        <taxon>Ecdysozoa</taxon>
        <taxon>Nematoda</taxon>
        <taxon>Chromadorea</taxon>
        <taxon>Rhabditida</taxon>
        <taxon>Tylenchina</taxon>
        <taxon>Tylenchomorpha</taxon>
        <taxon>Sphaerularioidea</taxon>
        <taxon>Anguinidae</taxon>
        <taxon>Anguininae</taxon>
        <taxon>Ditylenchus</taxon>
    </lineage>
</organism>
<proteinExistence type="predicted"/>
<dbReference type="Proteomes" id="UP000887574">
    <property type="component" value="Unplaced"/>
</dbReference>
<dbReference type="WBParaSite" id="jg11298">
    <property type="protein sequence ID" value="jg11298"/>
    <property type="gene ID" value="jg11298"/>
</dbReference>
<evidence type="ECO:0000313" key="2">
    <source>
        <dbReference type="Proteomes" id="UP000887574"/>
    </source>
</evidence>
<dbReference type="SUPFAM" id="SSF54236">
    <property type="entry name" value="Ubiquitin-like"/>
    <property type="match status" value="1"/>
</dbReference>
<dbReference type="PRINTS" id="PR00348">
    <property type="entry name" value="UBIQUITIN"/>
</dbReference>